<accession>A0A815Z0M7</accession>
<evidence type="ECO:0000313" key="3">
    <source>
        <dbReference type="Proteomes" id="UP000663829"/>
    </source>
</evidence>
<sequence length="85" mass="10159">MIHMKARHEPQFDELVGDLRLEKTIINQAIERTQSDDDNDDEVRDVLLHSQNYKRFEDIEPKEEIKNVQVNVPEIKQINMLKNFI</sequence>
<proteinExistence type="predicted"/>
<dbReference type="Proteomes" id="UP000681722">
    <property type="component" value="Unassembled WGS sequence"/>
</dbReference>
<dbReference type="EMBL" id="CAJOBC010096793">
    <property type="protein sequence ID" value="CAF4442797.1"/>
    <property type="molecule type" value="Genomic_DNA"/>
</dbReference>
<dbReference type="Proteomes" id="UP000663829">
    <property type="component" value="Unassembled WGS sequence"/>
</dbReference>
<gene>
    <name evidence="1" type="ORF">GPM918_LOCUS40814</name>
    <name evidence="2" type="ORF">SRO942_LOCUS41796</name>
</gene>
<protein>
    <submittedName>
        <fullName evidence="1">Uncharacterized protein</fullName>
    </submittedName>
</protein>
<reference evidence="1" key="1">
    <citation type="submission" date="2021-02" db="EMBL/GenBank/DDBJ databases">
        <authorList>
            <person name="Nowell W R."/>
        </authorList>
    </citation>
    <scope>NUCLEOTIDE SEQUENCE</scope>
</reference>
<comment type="caution">
    <text evidence="1">The sequence shown here is derived from an EMBL/GenBank/DDBJ whole genome shotgun (WGS) entry which is preliminary data.</text>
</comment>
<evidence type="ECO:0000313" key="1">
    <source>
        <dbReference type="EMBL" id="CAF1577123.1"/>
    </source>
</evidence>
<dbReference type="EMBL" id="CAJNOQ010030894">
    <property type="protein sequence ID" value="CAF1577123.1"/>
    <property type="molecule type" value="Genomic_DNA"/>
</dbReference>
<keyword evidence="3" id="KW-1185">Reference proteome</keyword>
<dbReference type="AlphaFoldDB" id="A0A815Z0M7"/>
<name>A0A815Z0M7_9BILA</name>
<evidence type="ECO:0000313" key="2">
    <source>
        <dbReference type="EMBL" id="CAF4442797.1"/>
    </source>
</evidence>
<organism evidence="1 3">
    <name type="scientific">Didymodactylos carnosus</name>
    <dbReference type="NCBI Taxonomy" id="1234261"/>
    <lineage>
        <taxon>Eukaryota</taxon>
        <taxon>Metazoa</taxon>
        <taxon>Spiralia</taxon>
        <taxon>Gnathifera</taxon>
        <taxon>Rotifera</taxon>
        <taxon>Eurotatoria</taxon>
        <taxon>Bdelloidea</taxon>
        <taxon>Philodinida</taxon>
        <taxon>Philodinidae</taxon>
        <taxon>Didymodactylos</taxon>
    </lineage>
</organism>